<dbReference type="NCBIfam" id="TIGR02167">
    <property type="entry name" value="Liste_lipo_26"/>
    <property type="match status" value="8"/>
</dbReference>
<accession>A0A3G6N8K7</accession>
<dbReference type="NCBIfam" id="TIGR04183">
    <property type="entry name" value="Por_Secre_tail"/>
    <property type="match status" value="1"/>
</dbReference>
<keyword evidence="1" id="KW-0732">Signal</keyword>
<evidence type="ECO:0000313" key="4">
    <source>
        <dbReference type="Proteomes" id="UP000269076"/>
    </source>
</evidence>
<dbReference type="Pfam" id="PF03382">
    <property type="entry name" value="DUF285"/>
    <property type="match status" value="2"/>
</dbReference>
<feature type="domain" description="Secretion system C-terminal sorting" evidence="2">
    <location>
        <begin position="508"/>
        <end position="573"/>
    </location>
</feature>
<dbReference type="InterPro" id="IPR011889">
    <property type="entry name" value="Liste_lipo_26"/>
</dbReference>
<name>A0A3G6N8K7_9FLAO</name>
<evidence type="ECO:0000313" key="3">
    <source>
        <dbReference type="EMBL" id="AZA62275.1"/>
    </source>
</evidence>
<dbReference type="EMBL" id="CP033928">
    <property type="protein sequence ID" value="AZA62275.1"/>
    <property type="molecule type" value="Genomic_DNA"/>
</dbReference>
<evidence type="ECO:0000256" key="1">
    <source>
        <dbReference type="ARBA" id="ARBA00022729"/>
    </source>
</evidence>
<dbReference type="InterPro" id="IPR026444">
    <property type="entry name" value="Secre_tail"/>
</dbReference>
<dbReference type="Proteomes" id="UP000269076">
    <property type="component" value="Chromosome"/>
</dbReference>
<dbReference type="AlphaFoldDB" id="A0A3G6N8K7"/>
<dbReference type="InterPro" id="IPR005046">
    <property type="entry name" value="DUF285"/>
</dbReference>
<evidence type="ECO:0000259" key="2">
    <source>
        <dbReference type="Pfam" id="PF18962"/>
    </source>
</evidence>
<gene>
    <name evidence="3" type="ORF">EG340_15075</name>
</gene>
<dbReference type="RefSeq" id="WP_123886792.1">
    <property type="nucleotide sequence ID" value="NZ_CP033928.1"/>
</dbReference>
<proteinExistence type="predicted"/>
<reference evidence="3 4" key="1">
    <citation type="submission" date="2018-11" db="EMBL/GenBank/DDBJ databases">
        <title>Proposal to divide the Flavobacteriaceae and reorganize its genera based on Amino Acid Identity values calculated from whole genome sequences.</title>
        <authorList>
            <person name="Nicholson A.C."/>
            <person name="Gulvik C.A."/>
            <person name="Whitney A.M."/>
            <person name="Humrighouse B.W."/>
            <person name="Bell M."/>
            <person name="Holmes B."/>
            <person name="Steigerwalt A."/>
            <person name="Villarma A."/>
            <person name="Sheth M."/>
            <person name="Batra D."/>
            <person name="Pryor J."/>
            <person name="Bernardet J.-F."/>
            <person name="Hugo C."/>
            <person name="Kampfer P."/>
            <person name="Newman J."/>
            <person name="Mcquiston J.R."/>
        </authorList>
    </citation>
    <scope>NUCLEOTIDE SEQUENCE [LARGE SCALE GENOMIC DNA]</scope>
    <source>
        <strain evidence="3 4">G0211</strain>
    </source>
</reference>
<protein>
    <submittedName>
        <fullName evidence="3">BspA family leucine-rich repeat surface protein</fullName>
    </submittedName>
</protein>
<dbReference type="Pfam" id="PF18962">
    <property type="entry name" value="Por_Secre_tail"/>
    <property type="match status" value="1"/>
</dbReference>
<sequence>MKKITFLFSLFFFISYSFAQNEFTTIWKPGNSGLVVYVGNQPSHSTSSQIYFPGVGTNYTISWEEVGFPSHNGILNNVTSTLGNAVLIDFGTPFNPNSTLATYNVKVSNGSGNFSQMVFSSEEPSNDYGDTQKILDIVQWGDINWKKLQFVYCIYLDCTANDNPIFLPASNLSYLFYYCEKLKATPQINNWNTANVTDMSYAFYNANLFNQSISNWNTQNVTNMSTMFFSADIFNQDITDWDTSKVTNMSYMFAGALAFNQNIGKWNTSNVTDMSHMFKTSGLNQSLNNWDTSKVTNMELMFYNSNVFNGDIGNWNTSSVTNMNGMFLLALIFNKPIGNWNTSNVTNMSSMFYIASSFNQPIGNWDISKVTNTSNMFSVAATFNQNIENWNTSNVTDMSLMFFDAIAFNQNLGKWSLPKINNAYYMLYNTALDCVNYDKTLIGWANNISTPNNINFGNATPLIYSSNGAVTARDFLINTKNWLFEGDIYNPTCTLGVSSSTGSPDLTLYPNPVKDYINFSADINEISIYDSSGKLIMTKKVTGNAVDVSSLLPGNYIIKIISKDEKSYLKRIIKY</sequence>
<organism evidence="3 4">
    <name type="scientific">Chryseobacterium indoltheticum</name>
    <dbReference type="NCBI Taxonomy" id="254"/>
    <lineage>
        <taxon>Bacteria</taxon>
        <taxon>Pseudomonadati</taxon>
        <taxon>Bacteroidota</taxon>
        <taxon>Flavobacteriia</taxon>
        <taxon>Flavobacteriales</taxon>
        <taxon>Weeksellaceae</taxon>
        <taxon>Chryseobacterium group</taxon>
        <taxon>Chryseobacterium</taxon>
    </lineage>
</organism>